<organism evidence="1 2">
    <name type="scientific">Gaetbulibacter jejuensis</name>
    <dbReference type="NCBI Taxonomy" id="584607"/>
    <lineage>
        <taxon>Bacteria</taxon>
        <taxon>Pseudomonadati</taxon>
        <taxon>Bacteroidota</taxon>
        <taxon>Flavobacteriia</taxon>
        <taxon>Flavobacteriales</taxon>
        <taxon>Flavobacteriaceae</taxon>
        <taxon>Gaetbulibacter</taxon>
    </lineage>
</organism>
<reference evidence="1 2" key="1">
    <citation type="journal article" date="2019" name="Int. J. Syst. Evol. Microbiol.">
        <title>The Global Catalogue of Microorganisms (GCM) 10K type strain sequencing project: providing services to taxonomists for standard genome sequencing and annotation.</title>
        <authorList>
            <consortium name="The Broad Institute Genomics Platform"/>
            <consortium name="The Broad Institute Genome Sequencing Center for Infectious Disease"/>
            <person name="Wu L."/>
            <person name="Ma J."/>
        </authorList>
    </citation>
    <scope>NUCLEOTIDE SEQUENCE [LARGE SCALE GENOMIC DNA]</scope>
    <source>
        <strain evidence="1 2">JCM 15976</strain>
    </source>
</reference>
<comment type="caution">
    <text evidence="1">The sequence shown here is derived from an EMBL/GenBank/DDBJ whole genome shotgun (WGS) entry which is preliminary data.</text>
</comment>
<accession>A0ABN1JX57</accession>
<sequence length="335" mass="38001">MKTNTILLFIPFFLLILNCSNNDDQITIEPKVLTLFGNDKSIQRLTDSLSFDDIKKLVINSSQKPVLRSEILCYPPNSDNKEEKVLLNFNNEYNQDTIFEQRSFITHIGDQYISGENDPDAIKVVNLIGDVHCLEAYHPNKYINVIFDSSVNTNWINATQNAIQAWNNAINLNPNNSQNSIFNSDTPNIYFRIASQENINDYGNITIRIDPPSEFASNPAPIAAANMGKYWDIGGTQSNLYVHSVGSYIRINASYSNRSLQVATTNMVHEIGHSLGFRHSDNSPSNIQGTTQNAYSVMYQYANTSWNTNGFFPEDYIAIDKIFNVENEWIFMDCD</sequence>
<keyword evidence="2" id="KW-1185">Reference proteome</keyword>
<dbReference type="InterPro" id="IPR024079">
    <property type="entry name" value="MetalloPept_cat_dom_sf"/>
</dbReference>
<evidence type="ECO:0000313" key="2">
    <source>
        <dbReference type="Proteomes" id="UP001500736"/>
    </source>
</evidence>
<dbReference type="Gene3D" id="3.40.390.10">
    <property type="entry name" value="Collagenase (Catalytic Domain)"/>
    <property type="match status" value="1"/>
</dbReference>
<dbReference type="Proteomes" id="UP001500736">
    <property type="component" value="Unassembled WGS sequence"/>
</dbReference>
<name>A0ABN1JX57_9FLAO</name>
<proteinExistence type="predicted"/>
<dbReference type="EMBL" id="BAAAGF010000004">
    <property type="protein sequence ID" value="GAA0748415.1"/>
    <property type="molecule type" value="Genomic_DNA"/>
</dbReference>
<protein>
    <recommendedName>
        <fullName evidence="3">Dual-action HEIGH metallo-peptidase</fullName>
    </recommendedName>
</protein>
<gene>
    <name evidence="1" type="ORF">GCM10009431_26950</name>
</gene>
<dbReference type="InterPro" id="IPR024653">
    <property type="entry name" value="Peptidase_M10/M27/M57"/>
</dbReference>
<dbReference type="RefSeq" id="WP_343799081.1">
    <property type="nucleotide sequence ID" value="NZ_BAAAGF010000004.1"/>
</dbReference>
<dbReference type="Pfam" id="PF12388">
    <property type="entry name" value="Peptidase_M57"/>
    <property type="match status" value="1"/>
</dbReference>
<evidence type="ECO:0008006" key="3">
    <source>
        <dbReference type="Google" id="ProtNLM"/>
    </source>
</evidence>
<evidence type="ECO:0000313" key="1">
    <source>
        <dbReference type="EMBL" id="GAA0748415.1"/>
    </source>
</evidence>
<dbReference type="SUPFAM" id="SSF55486">
    <property type="entry name" value="Metalloproteases ('zincins'), catalytic domain"/>
    <property type="match status" value="1"/>
</dbReference>